<comment type="caution">
    <text evidence="2">The sequence shown here is derived from an EMBL/GenBank/DDBJ whole genome shotgun (WGS) entry which is preliminary data.</text>
</comment>
<dbReference type="Proteomes" id="UP000320176">
    <property type="component" value="Unassembled WGS sequence"/>
</dbReference>
<gene>
    <name evidence="2" type="ORF">Pla52n_68530</name>
</gene>
<reference evidence="2 3" key="1">
    <citation type="submission" date="2019-02" db="EMBL/GenBank/DDBJ databases">
        <title>Deep-cultivation of Planctomycetes and their phenomic and genomic characterization uncovers novel biology.</title>
        <authorList>
            <person name="Wiegand S."/>
            <person name="Jogler M."/>
            <person name="Boedeker C."/>
            <person name="Pinto D."/>
            <person name="Vollmers J."/>
            <person name="Rivas-Marin E."/>
            <person name="Kohn T."/>
            <person name="Peeters S.H."/>
            <person name="Heuer A."/>
            <person name="Rast P."/>
            <person name="Oberbeckmann S."/>
            <person name="Bunk B."/>
            <person name="Jeske O."/>
            <person name="Meyerdierks A."/>
            <person name="Storesund J.E."/>
            <person name="Kallscheuer N."/>
            <person name="Luecker S."/>
            <person name="Lage O.M."/>
            <person name="Pohl T."/>
            <person name="Merkel B.J."/>
            <person name="Hornburger P."/>
            <person name="Mueller R.-W."/>
            <person name="Bruemmer F."/>
            <person name="Labrenz M."/>
            <person name="Spormann A.M."/>
            <person name="Op Den Camp H."/>
            <person name="Overmann J."/>
            <person name="Amann R."/>
            <person name="Jetten M.S.M."/>
            <person name="Mascher T."/>
            <person name="Medema M.H."/>
            <person name="Devos D.P."/>
            <person name="Kaster A.-K."/>
            <person name="Ovreas L."/>
            <person name="Rohde M."/>
            <person name="Galperin M.Y."/>
            <person name="Jogler C."/>
        </authorList>
    </citation>
    <scope>NUCLEOTIDE SEQUENCE [LARGE SCALE GENOMIC DNA]</scope>
    <source>
        <strain evidence="2 3">Pla52n</strain>
    </source>
</reference>
<organism evidence="2 3">
    <name type="scientific">Stieleria varia</name>
    <dbReference type="NCBI Taxonomy" id="2528005"/>
    <lineage>
        <taxon>Bacteria</taxon>
        <taxon>Pseudomonadati</taxon>
        <taxon>Planctomycetota</taxon>
        <taxon>Planctomycetia</taxon>
        <taxon>Pirellulales</taxon>
        <taxon>Pirellulaceae</taxon>
        <taxon>Stieleria</taxon>
    </lineage>
</organism>
<evidence type="ECO:0000313" key="3">
    <source>
        <dbReference type="Proteomes" id="UP000320176"/>
    </source>
</evidence>
<protein>
    <recommendedName>
        <fullName evidence="1">Methyltransferase FkbM domain-containing protein</fullName>
    </recommendedName>
</protein>
<feature type="domain" description="Methyltransferase FkbM" evidence="1">
    <location>
        <begin position="7"/>
        <end position="171"/>
    </location>
</feature>
<dbReference type="EMBL" id="SJPN01000025">
    <property type="protein sequence ID" value="TWT89256.1"/>
    <property type="molecule type" value="Genomic_DNA"/>
</dbReference>
<name>A0A5C5ZPY7_9BACT</name>
<keyword evidence="3" id="KW-1185">Reference proteome</keyword>
<sequence>MRKVLFDLGAHHGESLEPLAIRLGIDSDWEIHLFEPNPECFLVERMRGSKLGTERDIQVHNAAVWIEDGRIQFSQQNHRLARNRSPTDGRSEIDGWGSAITSLESHHPALLPPIAVPCVDFAEMLRSYSPADHIVVKMDIEGAEFPVLRHLIAEGVIDRIKLLFIEWHVRLLKSETQNSRRQLEQQLRQSGVRLLPWS</sequence>
<accession>A0A5C5ZPY7</accession>
<dbReference type="AlphaFoldDB" id="A0A5C5ZPY7"/>
<dbReference type="InterPro" id="IPR006342">
    <property type="entry name" value="FkbM_mtfrase"/>
</dbReference>
<evidence type="ECO:0000313" key="2">
    <source>
        <dbReference type="EMBL" id="TWT89256.1"/>
    </source>
</evidence>
<dbReference type="RefSeq" id="WP_146523721.1">
    <property type="nucleotide sequence ID" value="NZ_CP151726.1"/>
</dbReference>
<dbReference type="SUPFAM" id="SSF53335">
    <property type="entry name" value="S-adenosyl-L-methionine-dependent methyltransferases"/>
    <property type="match status" value="1"/>
</dbReference>
<dbReference type="Pfam" id="PF05050">
    <property type="entry name" value="Methyltransf_21"/>
    <property type="match status" value="1"/>
</dbReference>
<evidence type="ECO:0000259" key="1">
    <source>
        <dbReference type="Pfam" id="PF05050"/>
    </source>
</evidence>
<dbReference type="InterPro" id="IPR029063">
    <property type="entry name" value="SAM-dependent_MTases_sf"/>
</dbReference>
<proteinExistence type="predicted"/>
<dbReference type="NCBIfam" id="TIGR01444">
    <property type="entry name" value="fkbM_fam"/>
    <property type="match status" value="1"/>
</dbReference>
<dbReference type="Gene3D" id="3.40.50.150">
    <property type="entry name" value="Vaccinia Virus protein VP39"/>
    <property type="match status" value="1"/>
</dbReference>
<dbReference type="OrthoDB" id="483152at2"/>